<feature type="binding site" evidence="17">
    <location>
        <position position="348"/>
    </location>
    <ligand>
        <name>UDP-N-acetyl-alpha-D-glucosamine</name>
        <dbReference type="ChEBI" id="CHEBI:57705"/>
    </ligand>
</feature>
<dbReference type="HAMAP" id="MF_01631">
    <property type="entry name" value="GlmU"/>
    <property type="match status" value="1"/>
</dbReference>
<feature type="active site" description="Proton acceptor" evidence="17">
    <location>
        <position position="360"/>
    </location>
</feature>
<keyword evidence="9 17" id="KW-0133">Cell shape</keyword>
<comment type="subunit">
    <text evidence="17">Homotrimer.</text>
</comment>
<dbReference type="AlphaFoldDB" id="A0AB33YZ65"/>
<comment type="pathway">
    <text evidence="17">Nucleotide-sugar biosynthesis; UDP-N-acetyl-alpha-D-glucosamine biosynthesis; UDP-N-acetyl-alpha-D-glucosamine from N-acetyl-alpha-D-glucosamine 1-phosphate: step 1/1.</text>
</comment>
<proteinExistence type="inferred from homology"/>
<dbReference type="InterPro" id="IPR005882">
    <property type="entry name" value="Bifunctional_GlmU"/>
</dbReference>
<gene>
    <name evidence="17" type="primary">glmU</name>
    <name evidence="20" type="ORF">L196_11258</name>
</gene>
<keyword evidence="21" id="KW-1185">Reference proteome</keyword>
<keyword evidence="12 17" id="KW-0012">Acyltransferase</keyword>
<feature type="binding site" evidence="17">
    <location>
        <position position="22"/>
    </location>
    <ligand>
        <name>UDP-N-acetyl-alpha-D-glucosamine</name>
        <dbReference type="ChEBI" id="CHEBI:57705"/>
    </ligand>
</feature>
<feature type="region of interest" description="Pyrophosphorylase" evidence="17">
    <location>
        <begin position="1"/>
        <end position="225"/>
    </location>
</feature>
<comment type="similarity">
    <text evidence="2 17">In the N-terminal section; belongs to the N-acetylglucosamine-1-phosphate uridyltransferase family.</text>
</comment>
<organism evidence="20 21">
    <name type="scientific">Cycloclasticus pugetii</name>
    <dbReference type="NCBI Taxonomy" id="34068"/>
    <lineage>
        <taxon>Bacteria</taxon>
        <taxon>Pseudomonadati</taxon>
        <taxon>Pseudomonadota</taxon>
        <taxon>Gammaproteobacteria</taxon>
        <taxon>Thiotrichales</taxon>
        <taxon>Piscirickettsiaceae</taxon>
        <taxon>Cycloclasticus</taxon>
    </lineage>
</organism>
<name>A0AB33YZ65_9GAMM</name>
<evidence type="ECO:0000313" key="21">
    <source>
        <dbReference type="Proteomes" id="UP000015462"/>
    </source>
</evidence>
<dbReference type="GO" id="GO:0009245">
    <property type="term" value="P:lipid A biosynthetic process"/>
    <property type="evidence" value="ECO:0007669"/>
    <property type="project" value="UniProtKB-UniRule"/>
</dbReference>
<comment type="catalytic activity">
    <reaction evidence="14 17">
        <text>alpha-D-glucosamine 1-phosphate + acetyl-CoA = N-acetyl-alpha-D-glucosamine 1-phosphate + CoA + H(+)</text>
        <dbReference type="Rhea" id="RHEA:13725"/>
        <dbReference type="ChEBI" id="CHEBI:15378"/>
        <dbReference type="ChEBI" id="CHEBI:57287"/>
        <dbReference type="ChEBI" id="CHEBI:57288"/>
        <dbReference type="ChEBI" id="CHEBI:57776"/>
        <dbReference type="ChEBI" id="CHEBI:58516"/>
        <dbReference type="EC" id="2.3.1.157"/>
    </reaction>
</comment>
<evidence type="ECO:0000256" key="2">
    <source>
        <dbReference type="ARBA" id="ARBA00007947"/>
    </source>
</evidence>
<keyword evidence="3 17" id="KW-0963">Cytoplasm</keyword>
<evidence type="ECO:0000259" key="19">
    <source>
        <dbReference type="Pfam" id="PF25087"/>
    </source>
</evidence>
<evidence type="ECO:0000256" key="14">
    <source>
        <dbReference type="ARBA" id="ARBA00048247"/>
    </source>
</evidence>
<dbReference type="Pfam" id="PF25087">
    <property type="entry name" value="GMPPB_C"/>
    <property type="match status" value="1"/>
</dbReference>
<dbReference type="GO" id="GO:0000287">
    <property type="term" value="F:magnesium ion binding"/>
    <property type="evidence" value="ECO:0007669"/>
    <property type="project" value="UniProtKB-UniRule"/>
</dbReference>
<feature type="domain" description="Mannose-1-phosphate guanyltransferase C-terminal" evidence="19">
    <location>
        <begin position="276"/>
        <end position="352"/>
    </location>
</feature>
<feature type="binding site" evidence="17">
    <location>
        <position position="402"/>
    </location>
    <ligand>
        <name>acetyl-CoA</name>
        <dbReference type="ChEBI" id="CHEBI:57288"/>
    </ligand>
</feature>
<dbReference type="EC" id="2.3.1.157" evidence="17"/>
<comment type="caution">
    <text evidence="20">The sequence shown here is derived from an EMBL/GenBank/DDBJ whole genome shotgun (WGS) entry which is preliminary data.</text>
</comment>
<dbReference type="Gene3D" id="3.90.550.10">
    <property type="entry name" value="Spore Coat Polysaccharide Biosynthesis Protein SpsA, Chain A"/>
    <property type="match status" value="1"/>
</dbReference>
<dbReference type="GO" id="GO:0006048">
    <property type="term" value="P:UDP-N-acetylglucosamine biosynthetic process"/>
    <property type="evidence" value="ECO:0007669"/>
    <property type="project" value="InterPro"/>
</dbReference>
<comment type="cofactor">
    <cofactor evidence="17">
        <name>Mg(2+)</name>
        <dbReference type="ChEBI" id="CHEBI:18420"/>
    </cofactor>
    <text evidence="17">Binds 1 Mg(2+) ion per subunit.</text>
</comment>
<dbReference type="PANTHER" id="PTHR43584:SF3">
    <property type="entry name" value="BIFUNCTIONAL PROTEIN GLMU"/>
    <property type="match status" value="1"/>
</dbReference>
<dbReference type="CDD" id="cd03353">
    <property type="entry name" value="LbH_GlmU_C"/>
    <property type="match status" value="1"/>
</dbReference>
<dbReference type="InterPro" id="IPR029044">
    <property type="entry name" value="Nucleotide-diphossugar_trans"/>
</dbReference>
<comment type="catalytic activity">
    <reaction evidence="15 17">
        <text>N-acetyl-alpha-D-glucosamine 1-phosphate + UTP + H(+) = UDP-N-acetyl-alpha-D-glucosamine + diphosphate</text>
        <dbReference type="Rhea" id="RHEA:13509"/>
        <dbReference type="ChEBI" id="CHEBI:15378"/>
        <dbReference type="ChEBI" id="CHEBI:33019"/>
        <dbReference type="ChEBI" id="CHEBI:46398"/>
        <dbReference type="ChEBI" id="CHEBI:57705"/>
        <dbReference type="ChEBI" id="CHEBI:57776"/>
        <dbReference type="EC" id="2.7.7.23"/>
    </reaction>
</comment>
<evidence type="ECO:0000256" key="7">
    <source>
        <dbReference type="ARBA" id="ARBA00022737"/>
    </source>
</evidence>
<feature type="region of interest" description="N-acetyltransferase" evidence="17">
    <location>
        <begin position="247"/>
        <end position="452"/>
    </location>
</feature>
<evidence type="ECO:0000256" key="10">
    <source>
        <dbReference type="ARBA" id="ARBA00022984"/>
    </source>
</evidence>
<evidence type="ECO:0000256" key="8">
    <source>
        <dbReference type="ARBA" id="ARBA00022842"/>
    </source>
</evidence>
<evidence type="ECO:0000256" key="9">
    <source>
        <dbReference type="ARBA" id="ARBA00022960"/>
    </source>
</evidence>
<keyword evidence="5 17" id="KW-0548">Nucleotidyltransferase</keyword>
<evidence type="ECO:0000256" key="11">
    <source>
        <dbReference type="ARBA" id="ARBA00023268"/>
    </source>
</evidence>
<dbReference type="CDD" id="cd02540">
    <property type="entry name" value="GT2_GlmU_N_bac"/>
    <property type="match status" value="1"/>
</dbReference>
<dbReference type="InterPro" id="IPR025877">
    <property type="entry name" value="MobA-like_NTP_Trfase"/>
</dbReference>
<dbReference type="InterPro" id="IPR056729">
    <property type="entry name" value="GMPPB_C"/>
</dbReference>
<feature type="binding site" evidence="17">
    <location>
        <begin position="99"/>
        <end position="101"/>
    </location>
    <ligand>
        <name>UDP-N-acetyl-alpha-D-glucosamine</name>
        <dbReference type="ChEBI" id="CHEBI:57705"/>
    </ligand>
</feature>
<evidence type="ECO:0000256" key="17">
    <source>
        <dbReference type="HAMAP-Rule" id="MF_01631"/>
    </source>
</evidence>
<evidence type="ECO:0000256" key="13">
    <source>
        <dbReference type="ARBA" id="ARBA00023316"/>
    </source>
</evidence>
<sequence>MNIKTIVLAAGKGTRMKSNKAKVLHQIGGKPMLQHVIESARPLSSEVVVVYGHNGEEVKKKHSQFDIHWVEQTEQLGTGHAVKQASNNIAEDDIVLILYGDVPLINSSTLHKLITQVGTKSMSLLTVTLKNPMGYGRIVREGNKVCKIVEQKDATDVQLKINEVNTGIMAVHGKHLVNWLGKLNNSNAQGEYYLTDIIEMAVTEGVSVNTVQALDEFEVQGVNSKIQLNELERYYQLCKAKALMNLGATLADKSRIDVRGELTLAGNDVYIDINNVFIGAVSLGSNVHIGPNCVIENAIIADGVVIKANSVLENCVVGENSTIGPFARLRPGAELAKGVHIGNFVEVKKATIDEGSKVNHLSYIGDAEIGKFVNVGAGTITCNYDGVNKHKTAIKDGAFIGSGTQLVAPVTVEEGATLGAGTTLSKDAPANALTVTRAKQITLNGWKKPMKD</sequence>
<evidence type="ECO:0000256" key="15">
    <source>
        <dbReference type="ARBA" id="ARBA00048493"/>
    </source>
</evidence>
<keyword evidence="7 17" id="KW-0677">Repeat</keyword>
<comment type="function">
    <text evidence="16 17">Catalyzes the last two sequential reactions in the de novo biosynthetic pathway for UDP-N-acetylglucosamine (UDP-GlcNAc). The C-terminal domain catalyzes the transfer of acetyl group from acetyl coenzyme A to glucosamine-1-phosphate (GlcN-1-P) to produce N-acetylglucosamine-1-phosphate (GlcNAc-1-P), which is converted into UDP-GlcNAc by the transfer of uridine 5-monophosphate (from uridine 5-triphosphate), a reaction catalyzed by the N-terminal domain.</text>
</comment>
<feature type="binding site" evidence="17">
    <location>
        <position position="437"/>
    </location>
    <ligand>
        <name>acetyl-CoA</name>
        <dbReference type="ChEBI" id="CHEBI:57288"/>
    </ligand>
</feature>
<dbReference type="GO" id="GO:0000902">
    <property type="term" value="P:cell morphogenesis"/>
    <property type="evidence" value="ECO:0007669"/>
    <property type="project" value="UniProtKB-UniRule"/>
</dbReference>
<feature type="binding site" evidence="17">
    <location>
        <position position="330"/>
    </location>
    <ligand>
        <name>UDP-N-acetyl-alpha-D-glucosamine</name>
        <dbReference type="ChEBI" id="CHEBI:57705"/>
    </ligand>
</feature>
<dbReference type="Proteomes" id="UP000015462">
    <property type="component" value="Unassembled WGS sequence"/>
</dbReference>
<feature type="binding site" evidence="17">
    <location>
        <position position="223"/>
    </location>
    <ligand>
        <name>Mg(2+)</name>
        <dbReference type="ChEBI" id="CHEBI:18420"/>
    </ligand>
</feature>
<dbReference type="Gene3D" id="2.160.10.10">
    <property type="entry name" value="Hexapeptide repeat proteins"/>
    <property type="match status" value="1"/>
</dbReference>
<dbReference type="InterPro" id="IPR011004">
    <property type="entry name" value="Trimer_LpxA-like_sf"/>
</dbReference>
<feature type="binding site" evidence="17">
    <location>
        <position position="101"/>
    </location>
    <ligand>
        <name>Mg(2+)</name>
        <dbReference type="ChEBI" id="CHEBI:18420"/>
    </ligand>
</feature>
<evidence type="ECO:0000256" key="3">
    <source>
        <dbReference type="ARBA" id="ARBA00022490"/>
    </source>
</evidence>
<dbReference type="EC" id="2.7.7.23" evidence="17"/>
<dbReference type="GO" id="GO:0008360">
    <property type="term" value="P:regulation of cell shape"/>
    <property type="evidence" value="ECO:0007669"/>
    <property type="project" value="UniProtKB-KW"/>
</dbReference>
<comment type="pathway">
    <text evidence="17">Bacterial outer membrane biogenesis; LPS lipid A biosynthesis.</text>
</comment>
<evidence type="ECO:0000256" key="16">
    <source>
        <dbReference type="ARBA" id="ARBA00049628"/>
    </source>
</evidence>
<dbReference type="GO" id="GO:0005737">
    <property type="term" value="C:cytoplasm"/>
    <property type="evidence" value="ECO:0007669"/>
    <property type="project" value="UniProtKB-SubCell"/>
</dbReference>
<feature type="binding site" evidence="17">
    <location>
        <position position="377"/>
    </location>
    <ligand>
        <name>acetyl-CoA</name>
        <dbReference type="ChEBI" id="CHEBI:57288"/>
    </ligand>
</feature>
<feature type="binding site" evidence="17">
    <location>
        <begin position="77"/>
        <end position="78"/>
    </location>
    <ligand>
        <name>UDP-N-acetyl-alpha-D-glucosamine</name>
        <dbReference type="ChEBI" id="CHEBI:57705"/>
    </ligand>
</feature>
<feature type="binding site" evidence="17">
    <location>
        <position position="374"/>
    </location>
    <ligand>
        <name>UDP-N-acetyl-alpha-D-glucosamine</name>
        <dbReference type="ChEBI" id="CHEBI:57705"/>
    </ligand>
</feature>
<feature type="binding site" evidence="17">
    <location>
        <position position="420"/>
    </location>
    <ligand>
        <name>acetyl-CoA</name>
        <dbReference type="ChEBI" id="CHEBI:57288"/>
    </ligand>
</feature>
<accession>A0AB33YZ65</accession>
<keyword evidence="13 17" id="KW-0961">Cell wall biogenesis/degradation</keyword>
<dbReference type="SUPFAM" id="SSF51161">
    <property type="entry name" value="Trimeric LpxA-like enzymes"/>
    <property type="match status" value="1"/>
</dbReference>
<feature type="binding site" evidence="17">
    <location>
        <position position="72"/>
    </location>
    <ligand>
        <name>UDP-N-acetyl-alpha-D-glucosamine</name>
        <dbReference type="ChEBI" id="CHEBI:57705"/>
    </ligand>
</feature>
<evidence type="ECO:0000256" key="1">
    <source>
        <dbReference type="ARBA" id="ARBA00007707"/>
    </source>
</evidence>
<keyword evidence="8 17" id="KW-0460">Magnesium</keyword>
<dbReference type="GO" id="GO:0019134">
    <property type="term" value="F:glucosamine-1-phosphate N-acetyltransferase activity"/>
    <property type="evidence" value="ECO:0007669"/>
    <property type="project" value="UniProtKB-UniRule"/>
</dbReference>
<evidence type="ECO:0000259" key="18">
    <source>
        <dbReference type="Pfam" id="PF12804"/>
    </source>
</evidence>
<dbReference type="NCBIfam" id="TIGR01173">
    <property type="entry name" value="glmU"/>
    <property type="match status" value="1"/>
</dbReference>
<feature type="binding site" evidence="17">
    <location>
        <position position="136"/>
    </location>
    <ligand>
        <name>UDP-N-acetyl-alpha-D-glucosamine</name>
        <dbReference type="ChEBI" id="CHEBI:57705"/>
    </ligand>
</feature>
<feature type="binding site" evidence="17">
    <location>
        <position position="363"/>
    </location>
    <ligand>
        <name>UDP-N-acetyl-alpha-D-glucosamine</name>
        <dbReference type="ChEBI" id="CHEBI:57705"/>
    </ligand>
</feature>
<evidence type="ECO:0000256" key="4">
    <source>
        <dbReference type="ARBA" id="ARBA00022679"/>
    </source>
</evidence>
<feature type="binding site" evidence="17">
    <location>
        <position position="150"/>
    </location>
    <ligand>
        <name>UDP-N-acetyl-alpha-D-glucosamine</name>
        <dbReference type="ChEBI" id="CHEBI:57705"/>
    </ligand>
</feature>
<dbReference type="Pfam" id="PF12804">
    <property type="entry name" value="NTP_transf_3"/>
    <property type="match status" value="1"/>
</dbReference>
<dbReference type="GO" id="GO:0009252">
    <property type="term" value="P:peptidoglycan biosynthetic process"/>
    <property type="evidence" value="ECO:0007669"/>
    <property type="project" value="UniProtKB-UniRule"/>
</dbReference>
<dbReference type="SUPFAM" id="SSF53448">
    <property type="entry name" value="Nucleotide-diphospho-sugar transferases"/>
    <property type="match status" value="1"/>
</dbReference>
<keyword evidence="6 17" id="KW-0479">Metal-binding</keyword>
<dbReference type="GO" id="GO:0003977">
    <property type="term" value="F:UDP-N-acetylglucosamine diphosphorylase activity"/>
    <property type="evidence" value="ECO:0007669"/>
    <property type="project" value="UniProtKB-UniRule"/>
</dbReference>
<evidence type="ECO:0000313" key="20">
    <source>
        <dbReference type="EMBL" id="EPD12199.1"/>
    </source>
</evidence>
<dbReference type="GO" id="GO:0016020">
    <property type="term" value="C:membrane"/>
    <property type="evidence" value="ECO:0007669"/>
    <property type="project" value="GOC"/>
</dbReference>
<comment type="pathway">
    <text evidence="17">Nucleotide-sugar biosynthesis; UDP-N-acetyl-alpha-D-glucosamine biosynthesis; N-acetyl-alpha-D-glucosamine 1-phosphate from alpha-D-glucosamine 6-phosphate (route II): step 2/2.</text>
</comment>
<keyword evidence="4 17" id="KW-0808">Transferase</keyword>
<feature type="region of interest" description="Linker" evidence="17">
    <location>
        <begin position="226"/>
        <end position="246"/>
    </location>
</feature>
<comment type="subcellular location">
    <subcellularLocation>
        <location evidence="17">Cytoplasm</location>
    </subcellularLocation>
</comment>
<protein>
    <recommendedName>
        <fullName evidence="17">Bifunctional protein GlmU</fullName>
    </recommendedName>
    <domain>
        <recommendedName>
            <fullName evidence="17">UDP-N-acetylglucosamine pyrophosphorylase</fullName>
            <ecNumber evidence="17">2.7.7.23</ecNumber>
        </recommendedName>
        <alternativeName>
            <fullName evidence="17">N-acetylglucosamine-1-phosphate uridyltransferase</fullName>
        </alternativeName>
    </domain>
    <domain>
        <recommendedName>
            <fullName evidence="17">Glucosamine-1-phosphate N-acetyltransferase</fullName>
            <ecNumber evidence="17">2.3.1.157</ecNumber>
        </recommendedName>
    </domain>
</protein>
<dbReference type="GO" id="GO:0071555">
    <property type="term" value="P:cell wall organization"/>
    <property type="evidence" value="ECO:0007669"/>
    <property type="project" value="UniProtKB-KW"/>
</dbReference>
<dbReference type="InterPro" id="IPR050065">
    <property type="entry name" value="GlmU-like"/>
</dbReference>
<feature type="binding site" evidence="17">
    <location>
        <position position="165"/>
    </location>
    <ligand>
        <name>UDP-N-acetyl-alpha-D-glucosamine</name>
        <dbReference type="ChEBI" id="CHEBI:57705"/>
    </ligand>
</feature>
<evidence type="ECO:0000256" key="6">
    <source>
        <dbReference type="ARBA" id="ARBA00022723"/>
    </source>
</evidence>
<dbReference type="InterPro" id="IPR038009">
    <property type="entry name" value="GlmU_C_LbH"/>
</dbReference>
<dbReference type="EMBL" id="ASHL01000013">
    <property type="protein sequence ID" value="EPD12199.1"/>
    <property type="molecule type" value="Genomic_DNA"/>
</dbReference>
<evidence type="ECO:0000256" key="12">
    <source>
        <dbReference type="ARBA" id="ARBA00023315"/>
    </source>
</evidence>
<evidence type="ECO:0000256" key="5">
    <source>
        <dbReference type="ARBA" id="ARBA00022695"/>
    </source>
</evidence>
<dbReference type="RefSeq" id="WP_016391036.1">
    <property type="nucleotide sequence ID" value="NZ_KE646812.1"/>
</dbReference>
<reference evidence="20 21" key="1">
    <citation type="journal article" date="2013" name="Genome Announc.">
        <title>Genome Sequence of the Pyrene- and Fluoranthene-Degrading Bacterium Cycloclasticus sp. Strain PY97M.</title>
        <authorList>
            <person name="Cui Z."/>
            <person name="Xu G."/>
            <person name="Li Q."/>
            <person name="Gao W."/>
            <person name="Zheng L."/>
        </authorList>
    </citation>
    <scope>NUCLEOTIDE SEQUENCE [LARGE SCALE GENOMIC DNA]</scope>
    <source>
        <strain evidence="20 21">PY97M</strain>
    </source>
</reference>
<dbReference type="PANTHER" id="PTHR43584">
    <property type="entry name" value="NUCLEOTIDYL TRANSFERASE"/>
    <property type="match status" value="1"/>
</dbReference>
<keyword evidence="11 17" id="KW-0511">Multifunctional enzyme</keyword>
<comment type="similarity">
    <text evidence="1 17">In the C-terminal section; belongs to the transferase hexapeptide repeat family.</text>
</comment>
<feature type="binding site" evidence="17">
    <location>
        <begin position="8"/>
        <end position="11"/>
    </location>
    <ligand>
        <name>UDP-N-acetyl-alpha-D-glucosamine</name>
        <dbReference type="ChEBI" id="CHEBI:57705"/>
    </ligand>
</feature>
<feature type="domain" description="MobA-like NTP transferase" evidence="18">
    <location>
        <begin position="6"/>
        <end position="120"/>
    </location>
</feature>
<feature type="binding site" evidence="17">
    <location>
        <position position="223"/>
    </location>
    <ligand>
        <name>UDP-N-acetyl-alpha-D-glucosamine</name>
        <dbReference type="ChEBI" id="CHEBI:57705"/>
    </ligand>
</feature>
<keyword evidence="10 17" id="KW-0573">Peptidoglycan synthesis</keyword>
<feature type="binding site" evidence="17">
    <location>
        <begin position="383"/>
        <end position="384"/>
    </location>
    <ligand>
        <name>acetyl-CoA</name>
        <dbReference type="ChEBI" id="CHEBI:57288"/>
    </ligand>
</feature>